<dbReference type="PANTHER" id="PTHR22950:SF458">
    <property type="entry name" value="SODIUM-COUPLED NEUTRAL AMINO ACID TRANSPORTER 11-RELATED"/>
    <property type="match status" value="1"/>
</dbReference>
<dbReference type="GO" id="GO:0016020">
    <property type="term" value="C:membrane"/>
    <property type="evidence" value="ECO:0007669"/>
    <property type="project" value="UniProtKB-SubCell"/>
</dbReference>
<accession>A0AAD3D513</accession>
<keyword evidence="8" id="KW-0175">Coiled coil</keyword>
<evidence type="ECO:0000256" key="3">
    <source>
        <dbReference type="ARBA" id="ARBA00022448"/>
    </source>
</evidence>
<evidence type="ECO:0000256" key="7">
    <source>
        <dbReference type="ARBA" id="ARBA00023136"/>
    </source>
</evidence>
<evidence type="ECO:0000256" key="5">
    <source>
        <dbReference type="ARBA" id="ARBA00022970"/>
    </source>
</evidence>
<dbReference type="GO" id="GO:0015179">
    <property type="term" value="F:L-amino acid transmembrane transporter activity"/>
    <property type="evidence" value="ECO:0007669"/>
    <property type="project" value="TreeGrafter"/>
</dbReference>
<feature type="coiled-coil region" evidence="8">
    <location>
        <begin position="401"/>
        <end position="428"/>
    </location>
</feature>
<feature type="transmembrane region" description="Helical" evidence="9">
    <location>
        <begin position="243"/>
        <end position="261"/>
    </location>
</feature>
<keyword evidence="5" id="KW-0029">Amino-acid transport</keyword>
<feature type="transmembrane region" description="Helical" evidence="9">
    <location>
        <begin position="72"/>
        <end position="93"/>
    </location>
</feature>
<dbReference type="InterPro" id="IPR013057">
    <property type="entry name" value="AA_transpt_TM"/>
</dbReference>
<feature type="transmembrane region" description="Helical" evidence="9">
    <location>
        <begin position="170"/>
        <end position="187"/>
    </location>
</feature>
<reference evidence="11 12" key="1">
    <citation type="journal article" date="2021" name="Sci. Rep.">
        <title>The genome of the diatom Chaetoceros tenuissimus carries an ancient integrated fragment of an extant virus.</title>
        <authorList>
            <person name="Hongo Y."/>
            <person name="Kimura K."/>
            <person name="Takaki Y."/>
            <person name="Yoshida Y."/>
            <person name="Baba S."/>
            <person name="Kobayashi G."/>
            <person name="Nagasaki K."/>
            <person name="Hano T."/>
            <person name="Tomaru Y."/>
        </authorList>
    </citation>
    <scope>NUCLEOTIDE SEQUENCE [LARGE SCALE GENOMIC DNA]</scope>
    <source>
        <strain evidence="11 12">NIES-3715</strain>
    </source>
</reference>
<dbReference type="PANTHER" id="PTHR22950">
    <property type="entry name" value="AMINO ACID TRANSPORTER"/>
    <property type="match status" value="1"/>
</dbReference>
<protein>
    <recommendedName>
        <fullName evidence="10">Amino acid transporter transmembrane domain-containing protein</fullName>
    </recommendedName>
</protein>
<dbReference type="Gene3D" id="1.20.1740.10">
    <property type="entry name" value="Amino acid/polyamine transporter I"/>
    <property type="match status" value="1"/>
</dbReference>
<sequence length="531" mass="58169">MPPQQTYQNINVVNFPDDDCNEKLQKDMEYIEPAFDSNLRRTQFLPATFNLVATIVGGGVLSLPLAFAKAGIIPSILLMIFAAVITDFSLYIICSCARRTNPGATSYMEIVKYAFGPGAEIATTSILVTYLSGVLVGFCVLLKGIFAPLAKDVLDLMGGSLGGIQETDKFDAIILFIILVLMAPLMIQRNLYALRNICYVGFSSVCFIAITIGIRAYQRNFVDAKAENIDFNIKWMASSWDDILFAFPVIVLAFLCAFNMVEVHTALVQPTRARVNSVIHISVISCFFLFVAFGLVGYFYAYNTVLGNIFLNFDPSDKLILTGRLGMGLTLMFGMPMSLLPCREAFFSLLKQIKAHRSNTLAAVAVEVPLGTDNMNEGKSLLQKSTSTTCHSASSLDYASMNESNEKLNRMETRSTCMEDDIEEMEIDMDVSVASSSGMSETRNAFVHVFVTLAFATFGYIGAVFVPGVEYVWRILGSSMGMIIAFIVPALCYLKIRGHKGVRKTTAGAFLLLVFSIVAAIICTVKAVSSS</sequence>
<dbReference type="Proteomes" id="UP001054902">
    <property type="component" value="Unassembled WGS sequence"/>
</dbReference>
<evidence type="ECO:0000256" key="4">
    <source>
        <dbReference type="ARBA" id="ARBA00022692"/>
    </source>
</evidence>
<keyword evidence="4 9" id="KW-0812">Transmembrane</keyword>
<keyword evidence="7 9" id="KW-0472">Membrane</keyword>
<feature type="transmembrane region" description="Helical" evidence="9">
    <location>
        <begin position="127"/>
        <end position="150"/>
    </location>
</feature>
<keyword evidence="6 9" id="KW-1133">Transmembrane helix</keyword>
<name>A0AAD3D513_9STRA</name>
<dbReference type="AlphaFoldDB" id="A0AAD3D513"/>
<feature type="transmembrane region" description="Helical" evidence="9">
    <location>
        <begin position="445"/>
        <end position="465"/>
    </location>
</feature>
<feature type="transmembrane region" description="Helical" evidence="9">
    <location>
        <begin position="44"/>
        <end position="66"/>
    </location>
</feature>
<feature type="transmembrane region" description="Helical" evidence="9">
    <location>
        <begin position="471"/>
        <end position="494"/>
    </location>
</feature>
<evidence type="ECO:0000313" key="12">
    <source>
        <dbReference type="Proteomes" id="UP001054902"/>
    </source>
</evidence>
<evidence type="ECO:0000256" key="6">
    <source>
        <dbReference type="ARBA" id="ARBA00022989"/>
    </source>
</evidence>
<evidence type="ECO:0000256" key="1">
    <source>
        <dbReference type="ARBA" id="ARBA00004141"/>
    </source>
</evidence>
<evidence type="ECO:0000256" key="2">
    <source>
        <dbReference type="ARBA" id="ARBA00008066"/>
    </source>
</evidence>
<dbReference type="Pfam" id="PF01490">
    <property type="entry name" value="Aa_trans"/>
    <property type="match status" value="1"/>
</dbReference>
<keyword evidence="12" id="KW-1185">Reference proteome</keyword>
<organism evidence="11 12">
    <name type="scientific">Chaetoceros tenuissimus</name>
    <dbReference type="NCBI Taxonomy" id="426638"/>
    <lineage>
        <taxon>Eukaryota</taxon>
        <taxon>Sar</taxon>
        <taxon>Stramenopiles</taxon>
        <taxon>Ochrophyta</taxon>
        <taxon>Bacillariophyta</taxon>
        <taxon>Coscinodiscophyceae</taxon>
        <taxon>Chaetocerotophycidae</taxon>
        <taxon>Chaetocerotales</taxon>
        <taxon>Chaetocerotaceae</taxon>
        <taxon>Chaetoceros</taxon>
    </lineage>
</organism>
<comment type="caution">
    <text evidence="11">The sequence shown here is derived from an EMBL/GenBank/DDBJ whole genome shotgun (WGS) entry which is preliminary data.</text>
</comment>
<feature type="transmembrane region" description="Helical" evidence="9">
    <location>
        <begin position="321"/>
        <end position="342"/>
    </location>
</feature>
<comment type="subcellular location">
    <subcellularLocation>
        <location evidence="1">Membrane</location>
        <topology evidence="1">Multi-pass membrane protein</topology>
    </subcellularLocation>
</comment>
<keyword evidence="3" id="KW-0813">Transport</keyword>
<feature type="transmembrane region" description="Helical" evidence="9">
    <location>
        <begin position="506"/>
        <end position="528"/>
    </location>
</feature>
<comment type="similarity">
    <text evidence="2">Belongs to the amino acid/polyamine transporter 2 family.</text>
</comment>
<gene>
    <name evidence="11" type="ORF">CTEN210_14462</name>
</gene>
<evidence type="ECO:0000259" key="10">
    <source>
        <dbReference type="Pfam" id="PF01490"/>
    </source>
</evidence>
<dbReference type="EMBL" id="BLLK01000060">
    <property type="protein sequence ID" value="GFH57986.1"/>
    <property type="molecule type" value="Genomic_DNA"/>
</dbReference>
<feature type="domain" description="Amino acid transporter transmembrane" evidence="10">
    <location>
        <begin position="42"/>
        <end position="526"/>
    </location>
</feature>
<feature type="transmembrane region" description="Helical" evidence="9">
    <location>
        <begin position="199"/>
        <end position="217"/>
    </location>
</feature>
<evidence type="ECO:0000313" key="11">
    <source>
        <dbReference type="EMBL" id="GFH57986.1"/>
    </source>
</evidence>
<proteinExistence type="inferred from homology"/>
<feature type="transmembrane region" description="Helical" evidence="9">
    <location>
        <begin position="281"/>
        <end position="301"/>
    </location>
</feature>
<evidence type="ECO:0000256" key="8">
    <source>
        <dbReference type="SAM" id="Coils"/>
    </source>
</evidence>
<evidence type="ECO:0000256" key="9">
    <source>
        <dbReference type="SAM" id="Phobius"/>
    </source>
</evidence>